<feature type="chain" id="PRO_5016869158" description="Thioredoxin domain-containing protein" evidence="1">
    <location>
        <begin position="28"/>
        <end position="440"/>
    </location>
</feature>
<organism evidence="3 4">
    <name type="scientific">Mucilaginibacter hurinus</name>
    <dbReference type="NCBI Taxonomy" id="2201324"/>
    <lineage>
        <taxon>Bacteria</taxon>
        <taxon>Pseudomonadati</taxon>
        <taxon>Bacteroidota</taxon>
        <taxon>Sphingobacteriia</taxon>
        <taxon>Sphingobacteriales</taxon>
        <taxon>Sphingobacteriaceae</taxon>
        <taxon>Mucilaginibacter</taxon>
    </lineage>
</organism>
<dbReference type="CDD" id="cd02966">
    <property type="entry name" value="TlpA_like_family"/>
    <property type="match status" value="1"/>
</dbReference>
<dbReference type="InterPro" id="IPR050553">
    <property type="entry name" value="Thioredoxin_ResA/DsbE_sf"/>
</dbReference>
<evidence type="ECO:0000313" key="4">
    <source>
        <dbReference type="Proteomes" id="UP000253209"/>
    </source>
</evidence>
<dbReference type="PANTHER" id="PTHR42852">
    <property type="entry name" value="THIOL:DISULFIDE INTERCHANGE PROTEIN DSBE"/>
    <property type="match status" value="1"/>
</dbReference>
<protein>
    <recommendedName>
        <fullName evidence="2">Thioredoxin domain-containing protein</fullName>
    </recommendedName>
</protein>
<reference evidence="3 4" key="1">
    <citation type="submission" date="2018-05" db="EMBL/GenBank/DDBJ databases">
        <title>Mucilaginibacter hurinus sp. nov., isolated from briquette warehouse soil.</title>
        <authorList>
            <person name="Choi L."/>
        </authorList>
    </citation>
    <scope>NUCLEOTIDE SEQUENCE [LARGE SCALE GENOMIC DNA]</scope>
    <source>
        <strain evidence="3 4">ZR32</strain>
    </source>
</reference>
<dbReference type="InterPro" id="IPR036249">
    <property type="entry name" value="Thioredoxin-like_sf"/>
</dbReference>
<name>A0A367GNR2_9SPHI</name>
<evidence type="ECO:0000259" key="2">
    <source>
        <dbReference type="PROSITE" id="PS51352"/>
    </source>
</evidence>
<dbReference type="PANTHER" id="PTHR42852:SF13">
    <property type="entry name" value="PROTEIN DIPZ"/>
    <property type="match status" value="1"/>
</dbReference>
<feature type="domain" description="Thioredoxin" evidence="2">
    <location>
        <begin position="32"/>
        <end position="182"/>
    </location>
</feature>
<dbReference type="PROSITE" id="PS51352">
    <property type="entry name" value="THIOREDOXIN_2"/>
    <property type="match status" value="1"/>
</dbReference>
<keyword evidence="1" id="KW-0732">Signal</keyword>
<keyword evidence="4" id="KW-1185">Reference proteome</keyword>
<comment type="caution">
    <text evidence="3">The sequence shown here is derived from an EMBL/GenBank/DDBJ whole genome shotgun (WGS) entry which is preliminary data.</text>
</comment>
<evidence type="ECO:0000256" key="1">
    <source>
        <dbReference type="SAM" id="SignalP"/>
    </source>
</evidence>
<dbReference type="InterPro" id="IPR013766">
    <property type="entry name" value="Thioredoxin_domain"/>
</dbReference>
<gene>
    <name evidence="3" type="ORF">DJ568_12730</name>
</gene>
<dbReference type="OrthoDB" id="793244at2"/>
<dbReference type="Gene3D" id="3.40.30.10">
    <property type="entry name" value="Glutaredoxin"/>
    <property type="match status" value="1"/>
</dbReference>
<accession>A0A367GNR2</accession>
<dbReference type="RefSeq" id="WP_114005661.1">
    <property type="nucleotide sequence ID" value="NZ_QGDC01000006.1"/>
</dbReference>
<dbReference type="Pfam" id="PF00085">
    <property type="entry name" value="Thioredoxin"/>
    <property type="match status" value="1"/>
</dbReference>
<proteinExistence type="predicted"/>
<feature type="signal peptide" evidence="1">
    <location>
        <begin position="1"/>
        <end position="27"/>
    </location>
</feature>
<dbReference type="SUPFAM" id="SSF52833">
    <property type="entry name" value="Thioredoxin-like"/>
    <property type="match status" value="1"/>
</dbReference>
<dbReference type="AlphaFoldDB" id="A0A367GNR2"/>
<sequence length="440" mass="50065">MKKSYKTFAVVLFVPFLLWFTTSTSKAQGYELRVGDKCPAELSLAIDQLLSKSAYKHNIGKPVLIDFWATWCSPCVAALPKLDSLQKKHSGTFTVLSVLERTDTRVREVLGRVFDNNGSVLTFIEREPILYKYFPHRTIPHYIWISKDKTIKVITADEMAISQNIQKLISEDSTAKIDTKLAKFPYDGDRPLFAGKQAAVGNELLYHSVITKRRSDLDGVMARGENFITCINLSMCWIFQTAFGKFDTEFADVNRLELHGFKTLADSANFGMIYTDTLRKVYRQNRQDNAYIYELMVPPNTHSFDALFEVMQQDINRYFSKTKGITGHLEKKRRKVLALQLIGKGMSSAFKKTDDRPGNYSGKSFLKMINQPMQFFLGQLTPFVQGKSLTLVNDTGYKDVVNIELSDTKDILSINKSLATYGLVLSETYMDIDVLVIQKK</sequence>
<dbReference type="Proteomes" id="UP000253209">
    <property type="component" value="Unassembled WGS sequence"/>
</dbReference>
<evidence type="ECO:0000313" key="3">
    <source>
        <dbReference type="EMBL" id="RCH54678.1"/>
    </source>
</evidence>
<dbReference type="EMBL" id="QGDC01000006">
    <property type="protein sequence ID" value="RCH54678.1"/>
    <property type="molecule type" value="Genomic_DNA"/>
</dbReference>